<dbReference type="STRING" id="1121302.SAMN02745163_04396"/>
<comment type="caution">
    <text evidence="5">Lacks conserved residue(s) required for the propagation of feature annotation.</text>
</comment>
<evidence type="ECO:0000256" key="6">
    <source>
        <dbReference type="PROSITE-ProRule" id="PRU00843"/>
    </source>
</evidence>
<dbReference type="GO" id="GO:0046314">
    <property type="term" value="P:phosphocreatine biosynthetic process"/>
    <property type="evidence" value="ECO:0007669"/>
    <property type="project" value="InterPro"/>
</dbReference>
<keyword evidence="4 5" id="KW-0067">ATP-binding</keyword>
<dbReference type="GO" id="GO:0005524">
    <property type="term" value="F:ATP binding"/>
    <property type="evidence" value="ECO:0007669"/>
    <property type="project" value="UniProtKB-UniRule"/>
</dbReference>
<evidence type="ECO:0000256" key="4">
    <source>
        <dbReference type="ARBA" id="ARBA00022840"/>
    </source>
</evidence>
<evidence type="ECO:0000313" key="11">
    <source>
        <dbReference type="Proteomes" id="UP000184310"/>
    </source>
</evidence>
<evidence type="ECO:0000256" key="3">
    <source>
        <dbReference type="ARBA" id="ARBA00022777"/>
    </source>
</evidence>
<feature type="coiled-coil region" evidence="8">
    <location>
        <begin position="315"/>
        <end position="342"/>
    </location>
</feature>
<comment type="function">
    <text evidence="5">Catalyzes the specific phosphorylation of arginine residues in proteins.</text>
</comment>
<dbReference type="OrthoDB" id="9791353at2"/>
<feature type="binding site" evidence="5 6">
    <location>
        <position position="115"/>
    </location>
    <ligand>
        <name>ATP</name>
        <dbReference type="ChEBI" id="CHEBI:30616"/>
    </ligand>
</feature>
<feature type="domain" description="Phosphagen kinase C-terminal" evidence="9">
    <location>
        <begin position="14"/>
        <end position="244"/>
    </location>
</feature>
<dbReference type="PROSITE" id="PS51510">
    <property type="entry name" value="PHOSPHAGEN_KINASE_C"/>
    <property type="match status" value="1"/>
</dbReference>
<feature type="binding site" evidence="5 6">
    <location>
        <position position="81"/>
    </location>
    <ligand>
        <name>ATP</name>
        <dbReference type="ChEBI" id="CHEBI:30616"/>
    </ligand>
</feature>
<accession>A0A1M6V109</accession>
<feature type="binding site" evidence="5 6">
    <location>
        <begin position="17"/>
        <end position="21"/>
    </location>
    <ligand>
        <name>ATP</name>
        <dbReference type="ChEBI" id="CHEBI:30616"/>
    </ligand>
</feature>
<protein>
    <recommendedName>
        <fullName evidence="5">Protein-arginine kinase</fullName>
        <ecNumber evidence="5">2.7.14.1</ecNumber>
    </recommendedName>
</protein>
<keyword evidence="3 5" id="KW-0418">Kinase</keyword>
<organism evidence="10 11">
    <name type="scientific">Clostridium cavendishii DSM 21758</name>
    <dbReference type="NCBI Taxonomy" id="1121302"/>
    <lineage>
        <taxon>Bacteria</taxon>
        <taxon>Bacillati</taxon>
        <taxon>Bacillota</taxon>
        <taxon>Clostridia</taxon>
        <taxon>Eubacteriales</taxon>
        <taxon>Clostridiaceae</taxon>
        <taxon>Clostridium</taxon>
    </lineage>
</organism>
<dbReference type="EMBL" id="FQZB01000026">
    <property type="protein sequence ID" value="SHK75182.1"/>
    <property type="molecule type" value="Genomic_DNA"/>
</dbReference>
<comment type="similarity">
    <text evidence="5 6 7">Belongs to the ATP:guanido phosphotransferase family.</text>
</comment>
<dbReference type="CDD" id="cd07930">
    <property type="entry name" value="bacterial_phosphagen_kinase"/>
    <property type="match status" value="1"/>
</dbReference>
<dbReference type="GO" id="GO:0004111">
    <property type="term" value="F:creatine kinase activity"/>
    <property type="evidence" value="ECO:0007669"/>
    <property type="project" value="InterPro"/>
</dbReference>
<keyword evidence="8" id="KW-0175">Coiled coil</keyword>
<evidence type="ECO:0000313" key="10">
    <source>
        <dbReference type="EMBL" id="SHK75182.1"/>
    </source>
</evidence>
<comment type="catalytic activity">
    <reaction evidence="5">
        <text>L-arginyl-[protein] + ATP = N(omega)-phospho-L-arginyl-[protein] + ADP + H(+)</text>
        <dbReference type="Rhea" id="RHEA:43384"/>
        <dbReference type="Rhea" id="RHEA-COMP:10532"/>
        <dbReference type="Rhea" id="RHEA-COMP:10533"/>
        <dbReference type="ChEBI" id="CHEBI:15378"/>
        <dbReference type="ChEBI" id="CHEBI:29965"/>
        <dbReference type="ChEBI" id="CHEBI:30616"/>
        <dbReference type="ChEBI" id="CHEBI:83226"/>
        <dbReference type="ChEBI" id="CHEBI:456216"/>
        <dbReference type="EC" id="2.7.14.1"/>
    </reaction>
</comment>
<reference evidence="10 11" key="1">
    <citation type="submission" date="2016-11" db="EMBL/GenBank/DDBJ databases">
        <authorList>
            <person name="Jaros S."/>
            <person name="Januszkiewicz K."/>
            <person name="Wedrychowicz H."/>
        </authorList>
    </citation>
    <scope>NUCLEOTIDE SEQUENCE [LARGE SCALE GENOMIC DNA]</scope>
    <source>
        <strain evidence="10 11">DSM 21758</strain>
    </source>
</reference>
<evidence type="ECO:0000256" key="2">
    <source>
        <dbReference type="ARBA" id="ARBA00022741"/>
    </source>
</evidence>
<dbReference type="Pfam" id="PF00217">
    <property type="entry name" value="ATP-gua_Ptrans"/>
    <property type="match status" value="1"/>
</dbReference>
<dbReference type="InterPro" id="IPR000749">
    <property type="entry name" value="ATP-guanido_PTrfase"/>
</dbReference>
<dbReference type="PANTHER" id="PTHR11547">
    <property type="entry name" value="ARGININE OR CREATINE KINASE"/>
    <property type="match status" value="1"/>
</dbReference>
<name>A0A1M6V109_9CLOT</name>
<dbReference type="InterPro" id="IPR022415">
    <property type="entry name" value="ATP-guanido_PTrfase_AS"/>
</dbReference>
<proteinExistence type="inferred from homology"/>
<dbReference type="EC" id="2.7.14.1" evidence="5"/>
<feature type="binding site" evidence="6">
    <location>
        <begin position="197"/>
        <end position="202"/>
    </location>
    <ligand>
        <name>ATP</name>
        <dbReference type="ChEBI" id="CHEBI:30616"/>
    </ligand>
</feature>
<feature type="binding site" evidence="5 6">
    <location>
        <begin position="166"/>
        <end position="170"/>
    </location>
    <ligand>
        <name>ATP</name>
        <dbReference type="ChEBI" id="CHEBI:30616"/>
    </ligand>
</feature>
<dbReference type="InterPro" id="IPR014746">
    <property type="entry name" value="Gln_synth/guanido_kin_cat_dom"/>
</dbReference>
<sequence length="345" mass="39162">MKNWITDIGDDKDIVISSRIRIARNISSIPFPNKLTIEKGKESVENIGEAILRSEELKDSFKFHLLWEEDIEEESLYLEKHLISGDLLKKNNNAGFFVNKEETISIMLNEEDHIRIQCINKGFNLRDTYKEADRIDSLLEEELDYAFDEKFGYLTACPTNLGTGMRASVMMHLPALTINEEITALLKGLTQVGMTLRGVYGEGTRADGNLYQISNQISLGVTEEETLSNLEAVVSEIILQENKAREKILLKNEYELKDKIYRSIGILKNSILLDTKEALELLSNVRMGVEMGIVEGIDTIILNKLLVEIQPATLKLKLNRKLSEAECNLERARIVRETLSLNKEG</sequence>
<dbReference type="HAMAP" id="MF_00602">
    <property type="entry name" value="Prot_Arg_kinase"/>
    <property type="match status" value="1"/>
</dbReference>
<keyword evidence="1 5" id="KW-0808">Transferase</keyword>
<evidence type="ECO:0000256" key="7">
    <source>
        <dbReference type="RuleBase" id="RU000505"/>
    </source>
</evidence>
<dbReference type="Gene3D" id="3.30.590.10">
    <property type="entry name" value="Glutamine synthetase/guanido kinase, catalytic domain"/>
    <property type="match status" value="1"/>
</dbReference>
<evidence type="ECO:0000256" key="5">
    <source>
        <dbReference type="HAMAP-Rule" id="MF_00602"/>
    </source>
</evidence>
<dbReference type="InterPro" id="IPR023660">
    <property type="entry name" value="Arg_Kinase"/>
</dbReference>
<dbReference type="PANTHER" id="PTHR11547:SF38">
    <property type="entry name" value="ARGININE KINASE 1-RELATED"/>
    <property type="match status" value="1"/>
</dbReference>
<keyword evidence="2 5" id="KW-0547">Nucleotide-binding</keyword>
<dbReference type="PROSITE" id="PS00112">
    <property type="entry name" value="PHOSPHAGEN_KINASE"/>
    <property type="match status" value="1"/>
</dbReference>
<dbReference type="GO" id="GO:0005615">
    <property type="term" value="C:extracellular space"/>
    <property type="evidence" value="ECO:0007669"/>
    <property type="project" value="TreeGrafter"/>
</dbReference>
<dbReference type="InterPro" id="IPR022414">
    <property type="entry name" value="ATP-guanido_PTrfase_cat"/>
</dbReference>
<dbReference type="Proteomes" id="UP000184310">
    <property type="component" value="Unassembled WGS sequence"/>
</dbReference>
<evidence type="ECO:0000256" key="8">
    <source>
        <dbReference type="SAM" id="Coils"/>
    </source>
</evidence>
<dbReference type="NCBIfam" id="NF002194">
    <property type="entry name" value="PRK01059.1-4"/>
    <property type="match status" value="1"/>
</dbReference>
<keyword evidence="11" id="KW-1185">Reference proteome</keyword>
<dbReference type="GO" id="GO:1990424">
    <property type="term" value="F:protein arginine kinase activity"/>
    <property type="evidence" value="ECO:0007669"/>
    <property type="project" value="UniProtKB-EC"/>
</dbReference>
<gene>
    <name evidence="5" type="primary">mcsB</name>
    <name evidence="10" type="ORF">SAMN02745163_04396</name>
</gene>
<evidence type="ECO:0000256" key="1">
    <source>
        <dbReference type="ARBA" id="ARBA00022679"/>
    </source>
</evidence>
<dbReference type="SUPFAM" id="SSF55931">
    <property type="entry name" value="Glutamine synthetase/guanido kinase"/>
    <property type="match status" value="1"/>
</dbReference>
<evidence type="ECO:0000259" key="9">
    <source>
        <dbReference type="PROSITE" id="PS51510"/>
    </source>
</evidence>
<dbReference type="AlphaFoldDB" id="A0A1M6V109"/>
<dbReference type="RefSeq" id="WP_072993531.1">
    <property type="nucleotide sequence ID" value="NZ_FQZB01000026.1"/>
</dbReference>